<dbReference type="Proteomes" id="UP000515680">
    <property type="component" value="Chromosome"/>
</dbReference>
<gene>
    <name evidence="1" type="ORF">WP8W18C01_14250</name>
</gene>
<dbReference type="InterPro" id="IPR032495">
    <property type="entry name" value="Phage_TTP_11"/>
</dbReference>
<evidence type="ECO:0000313" key="2">
    <source>
        <dbReference type="Proteomes" id="UP000515680"/>
    </source>
</evidence>
<name>A0A6S5TQW0_PSEPU</name>
<accession>A0A6S5TQW0</accession>
<dbReference type="Gene3D" id="4.10.410.40">
    <property type="match status" value="1"/>
</dbReference>
<dbReference type="AlphaFoldDB" id="A0A6S5TQW0"/>
<evidence type="ECO:0008006" key="3">
    <source>
        <dbReference type="Google" id="ProtNLM"/>
    </source>
</evidence>
<protein>
    <recommendedName>
        <fullName evidence="3">Phage tail protein</fullName>
    </recommendedName>
</protein>
<reference evidence="1 2" key="1">
    <citation type="submission" date="2019-12" db="EMBL/GenBank/DDBJ databases">
        <title>complete genome sequences of Pseudomonas putida str. WP8-W18-CRE-01 isolated from wastewater treatment plant effluent.</title>
        <authorList>
            <person name="Sekizuka T."/>
            <person name="Itokawa K."/>
            <person name="Yatsu K."/>
            <person name="Inamine Y."/>
            <person name="Kuroda M."/>
        </authorList>
    </citation>
    <scope>NUCLEOTIDE SEQUENCE [LARGE SCALE GENOMIC DNA]</scope>
    <source>
        <strain evidence="1 2">WP8-W18-CRE-01</strain>
    </source>
</reference>
<proteinExistence type="predicted"/>
<evidence type="ECO:0000313" key="1">
    <source>
        <dbReference type="EMBL" id="BBT39084.1"/>
    </source>
</evidence>
<sequence>MSILTQGTQVFALVPPLSGTGPSTVMEVECATAFNPGGSPKEQIEDTCLSSKDRTYKPGLRTPGQASLTINADPNNESHLRLHQLSEADGDNTLKWAVGWSDGTDAPTSVASGSLDQIQVTSGGTGYTSAPTVSITGGGGSGAAATAVLDGDAVVAINITSPGTGYTSVPTVTLSGDGTGATATATINLDEDFVLPPTRTWFVFEGYVADFPFDFAANSVVSTAVSIQRSGGSAWLKKTA</sequence>
<dbReference type="Pfam" id="PF16460">
    <property type="entry name" value="Phage_TTP_11"/>
    <property type="match status" value="2"/>
</dbReference>
<dbReference type="RefSeq" id="WP_182817915.1">
    <property type="nucleotide sequence ID" value="NZ_AP022227.1"/>
</dbReference>
<organism evidence="1 2">
    <name type="scientific">Pseudomonas putida</name>
    <name type="common">Arthrobacter siderocapsulatus</name>
    <dbReference type="NCBI Taxonomy" id="303"/>
    <lineage>
        <taxon>Bacteria</taxon>
        <taxon>Pseudomonadati</taxon>
        <taxon>Pseudomonadota</taxon>
        <taxon>Gammaproteobacteria</taxon>
        <taxon>Pseudomonadales</taxon>
        <taxon>Pseudomonadaceae</taxon>
        <taxon>Pseudomonas</taxon>
    </lineage>
</organism>
<dbReference type="EMBL" id="AP022227">
    <property type="protein sequence ID" value="BBT39084.1"/>
    <property type="molecule type" value="Genomic_DNA"/>
</dbReference>